<sequence>MADLFHFDIPTWGNYGDKALFPVVRDAFRAFDGEAAFTSAAALRREVDGGLVDRINARADAVVIGGGGLFLQDTNPNRLSGWQWKISAETLAGIEVPLIVYAVGDNRFPGQPEFDDLLRTHVEQVREQSVFFGLRNSGSIASMSALLGPSAVPIDFQPCPTTLGGLLYEPLQGSRPDPREKLIAIQMLVHGRQQAAGYDAEVIHRAVVDSARALVADGWRVLSVPFHPDDAEVSRRLRAEVPEVEEIRLWGADIGFFSGFTLFSSVPYVLGGRGHAQMIPFGVGSIPLSLDLHAKLGYFAHDIGHPEFVVPVGPEGMVAGGPEERAAEAGRLGADVARGTGACGADTSDGSVGRRARVLADRIVAAVMDAYSYGVDLQEDLAATRERFWEVTRDNHRAIGDALGESGRPRRAVRTRSADHVRAEEFHLAAVAESEEAGVAQTRALARVRREAGADRATLERVTSERDMAQAALETAQSAVDEATAAARELAHERDGLRTRAERAENDLRSLAGRTAQAEARSAMAKAAKGLRRRVRRLRRTR</sequence>
<dbReference type="Pfam" id="PF04230">
    <property type="entry name" value="PS_pyruv_trans"/>
    <property type="match status" value="1"/>
</dbReference>
<dbReference type="STRING" id="33889.AVW13_15935"/>
<reference evidence="3" key="2">
    <citation type="submission" date="2016-01" db="EMBL/GenBank/DDBJ databases">
        <authorList>
            <person name="Hong K.W."/>
        </authorList>
    </citation>
    <scope>NUCLEOTIDE SEQUENCE</scope>
    <source>
        <strain evidence="3">M40</strain>
    </source>
</reference>
<dbReference type="InterPro" id="IPR007345">
    <property type="entry name" value="Polysacch_pyruvyl_Trfase"/>
</dbReference>
<dbReference type="EMBL" id="CP065682">
    <property type="protein sequence ID" value="QPS33783.1"/>
    <property type="molecule type" value="Genomic_DNA"/>
</dbReference>
<name>A0A165DD03_9MICO</name>
<evidence type="ECO:0000259" key="2">
    <source>
        <dbReference type="Pfam" id="PF04230"/>
    </source>
</evidence>
<keyword evidence="4" id="KW-0808">Transferase</keyword>
<reference evidence="4 6" key="3">
    <citation type="submission" date="2020-12" db="EMBL/GenBank/DDBJ databases">
        <title>FDA dAtabase for Regulatory Grade micrObial Sequences (FDA-ARGOS): Supporting development and validation of Infectious Disease Dx tests.</title>
        <authorList>
            <person name="Sproer C."/>
            <person name="Gronow S."/>
            <person name="Severitt S."/>
            <person name="Schroder I."/>
            <person name="Tallon L."/>
            <person name="Sadzewicz L."/>
            <person name="Zhao X."/>
            <person name="Boylan J."/>
            <person name="Ott S."/>
            <person name="Bowen H."/>
            <person name="Vavikolanu K."/>
            <person name="Mehta A."/>
            <person name="Aluvathingal J."/>
            <person name="Nadendla S."/>
            <person name="Lowell S."/>
            <person name="Myers T."/>
            <person name="Yan Y."/>
            <person name="Sichtig H."/>
        </authorList>
    </citation>
    <scope>NUCLEOTIDE SEQUENCE [LARGE SCALE GENOMIC DNA]</scope>
    <source>
        <strain evidence="4 6">FDAARGOS_902</strain>
    </source>
</reference>
<evidence type="ECO:0000313" key="4">
    <source>
        <dbReference type="EMBL" id="QPS33783.1"/>
    </source>
</evidence>
<evidence type="ECO:0000313" key="3">
    <source>
        <dbReference type="EMBL" id="KZE13405.1"/>
    </source>
</evidence>
<reference evidence="5" key="1">
    <citation type="submission" date="2016-01" db="EMBL/GenBank/DDBJ databases">
        <title>Draft genome of Chromobacterium sp. F49.</title>
        <authorList>
            <person name="Hong K.W."/>
        </authorList>
    </citation>
    <scope>NUCLEOTIDE SEQUENCE [LARGE SCALE GENOMIC DNA]</scope>
    <source>
        <strain evidence="5">M40</strain>
    </source>
</reference>
<accession>A0A165DD03</accession>
<evidence type="ECO:0000313" key="5">
    <source>
        <dbReference type="Proteomes" id="UP000076612"/>
    </source>
</evidence>
<dbReference type="Proteomes" id="UP000594979">
    <property type="component" value="Chromosome"/>
</dbReference>
<proteinExistence type="predicted"/>
<dbReference type="EMBL" id="LQQR01000044">
    <property type="protein sequence ID" value="KZE13405.1"/>
    <property type="molecule type" value="Genomic_DNA"/>
</dbReference>
<dbReference type="GO" id="GO:0016740">
    <property type="term" value="F:transferase activity"/>
    <property type="evidence" value="ECO:0007669"/>
    <property type="project" value="UniProtKB-KW"/>
</dbReference>
<organism evidence="4 6">
    <name type="scientific">Brevibacterium casei</name>
    <dbReference type="NCBI Taxonomy" id="33889"/>
    <lineage>
        <taxon>Bacteria</taxon>
        <taxon>Bacillati</taxon>
        <taxon>Actinomycetota</taxon>
        <taxon>Actinomycetes</taxon>
        <taxon>Micrococcales</taxon>
        <taxon>Brevibacteriaceae</taxon>
        <taxon>Brevibacterium</taxon>
    </lineage>
</organism>
<evidence type="ECO:0000256" key="1">
    <source>
        <dbReference type="SAM" id="MobiDB-lite"/>
    </source>
</evidence>
<feature type="region of interest" description="Disordered" evidence="1">
    <location>
        <begin position="519"/>
        <end position="542"/>
    </location>
</feature>
<dbReference type="RefSeq" id="WP_063250662.1">
    <property type="nucleotide sequence ID" value="NZ_CBDRLP010000005.1"/>
</dbReference>
<feature type="compositionally biased region" description="Basic residues" evidence="1">
    <location>
        <begin position="529"/>
        <end position="542"/>
    </location>
</feature>
<dbReference type="KEGG" id="bcau:I6G59_00020"/>
<gene>
    <name evidence="3" type="ORF">AVW13_15935</name>
    <name evidence="4" type="ORF">I6G59_00020</name>
</gene>
<dbReference type="AlphaFoldDB" id="A0A165DD03"/>
<dbReference type="Proteomes" id="UP000076612">
    <property type="component" value="Unassembled WGS sequence"/>
</dbReference>
<protein>
    <submittedName>
        <fullName evidence="4">Polysaccharide pyruvyl transferase family protein</fullName>
    </submittedName>
</protein>
<feature type="compositionally biased region" description="Low complexity" evidence="1">
    <location>
        <begin position="519"/>
        <end position="528"/>
    </location>
</feature>
<evidence type="ECO:0000313" key="6">
    <source>
        <dbReference type="Proteomes" id="UP000594979"/>
    </source>
</evidence>
<feature type="domain" description="Polysaccharide pyruvyl transferase" evidence="2">
    <location>
        <begin position="14"/>
        <end position="277"/>
    </location>
</feature>